<dbReference type="NCBIfam" id="TIGR04183">
    <property type="entry name" value="Por_Secre_tail"/>
    <property type="match status" value="1"/>
</dbReference>
<dbReference type="InterPro" id="IPR011041">
    <property type="entry name" value="Quinoprot_gluc/sorb_DH_b-prop"/>
</dbReference>
<dbReference type="KEGG" id="fpal:HYN49_08390"/>
<sequence length="525" mass="56463">MKIKLLTATLLAGACSICFSQDLAYDTAFGNNGMTTTTINENGDALLSLVLQPDGKIVSSVGFDFSLNGNEGLIRYNSDGSIDTTFGNNGIVLTSLVDENAFNNNLKLLADGRILIVGSKSTVPNNSNYDYFNFAMAMYLPDGTPDLSFGTNGILQTDFAGHGDVAKAIDIQPDGKIIVAGYVTITWASHTTFGIARYNPDGSLDTGFGQDGFVVGDFEDDPQRIEYAHYIKWVDEKIIVGGSTSIYDNQDIDDMAIAVLRINADGSPDTTFGANGRVVTSFALEQDVYTFLPAPDGGIYAAGSIDQSGVTNALLIKYNSDGSLDAGFGDNGKVIFNDSLFPGSVISRLLLHDGKILCSGTVYDGTEVNLMLMRYNLNGSIDTSFGSNGIFAFDINGNQIDYSIDMLLQPDGKLVMGGWTGVTQNDNHSVLTRMQFDNLYVAGLKSDLCTTWPNPFTSSINIHSDDEIFSADLFDISGRRITDISVVHLPDRREATLKVPEALSNGIYILNVSNGKKSSAIKVIK</sequence>
<evidence type="ECO:0000313" key="4">
    <source>
        <dbReference type="EMBL" id="AWI25916.1"/>
    </source>
</evidence>
<dbReference type="NCBIfam" id="TIGR02608">
    <property type="entry name" value="delta_60_rpt"/>
    <property type="match status" value="7"/>
</dbReference>
<proteinExistence type="predicted"/>
<organism evidence="4 5">
    <name type="scientific">Flavobacterium pallidum</name>
    <dbReference type="NCBI Taxonomy" id="2172098"/>
    <lineage>
        <taxon>Bacteria</taxon>
        <taxon>Pseudomonadati</taxon>
        <taxon>Bacteroidota</taxon>
        <taxon>Flavobacteriia</taxon>
        <taxon>Flavobacteriales</taxon>
        <taxon>Flavobacteriaceae</taxon>
        <taxon>Flavobacterium</taxon>
    </lineage>
</organism>
<dbReference type="Gene3D" id="2.80.10.50">
    <property type="match status" value="2"/>
</dbReference>
<feature type="signal peptide" evidence="2">
    <location>
        <begin position="1"/>
        <end position="20"/>
    </location>
</feature>
<dbReference type="SUPFAM" id="SSF50952">
    <property type="entry name" value="Soluble quinoprotein glucose dehydrogenase"/>
    <property type="match status" value="2"/>
</dbReference>
<evidence type="ECO:0000256" key="2">
    <source>
        <dbReference type="SAM" id="SignalP"/>
    </source>
</evidence>
<dbReference type="OrthoDB" id="9805017at2"/>
<feature type="domain" description="Secretion system C-terminal sorting" evidence="3">
    <location>
        <begin position="452"/>
        <end position="524"/>
    </location>
</feature>
<evidence type="ECO:0000259" key="3">
    <source>
        <dbReference type="Pfam" id="PF18962"/>
    </source>
</evidence>
<evidence type="ECO:0000313" key="5">
    <source>
        <dbReference type="Proteomes" id="UP000244937"/>
    </source>
</evidence>
<dbReference type="Proteomes" id="UP000244937">
    <property type="component" value="Chromosome"/>
</dbReference>
<dbReference type="Pfam" id="PF18962">
    <property type="entry name" value="Por_Secre_tail"/>
    <property type="match status" value="1"/>
</dbReference>
<gene>
    <name evidence="4" type="ORF">HYN49_08390</name>
</gene>
<dbReference type="Pfam" id="PF17164">
    <property type="entry name" value="DUF5122"/>
    <property type="match status" value="5"/>
</dbReference>
<keyword evidence="1 2" id="KW-0732">Signal</keyword>
<dbReference type="InterPro" id="IPR026444">
    <property type="entry name" value="Secre_tail"/>
</dbReference>
<accession>A0A2S1SHM8</accession>
<evidence type="ECO:0000256" key="1">
    <source>
        <dbReference type="ARBA" id="ARBA00022729"/>
    </source>
</evidence>
<reference evidence="4 5" key="1">
    <citation type="submission" date="2018-05" db="EMBL/GenBank/DDBJ databases">
        <title>Genome sequencing of Flavobacterium sp. HYN0049.</title>
        <authorList>
            <person name="Yi H."/>
            <person name="Baek C."/>
        </authorList>
    </citation>
    <scope>NUCLEOTIDE SEQUENCE [LARGE SCALE GENOMIC DNA]</scope>
    <source>
        <strain evidence="4 5">HYN0049</strain>
    </source>
</reference>
<name>A0A2S1SHM8_9FLAO</name>
<dbReference type="AlphaFoldDB" id="A0A2S1SHM8"/>
<dbReference type="InterPro" id="IPR013431">
    <property type="entry name" value="Delta_60_rpt"/>
</dbReference>
<feature type="chain" id="PRO_5015608755" description="Secretion system C-terminal sorting domain-containing protein" evidence="2">
    <location>
        <begin position="21"/>
        <end position="525"/>
    </location>
</feature>
<dbReference type="PROSITE" id="PS51257">
    <property type="entry name" value="PROKAR_LIPOPROTEIN"/>
    <property type="match status" value="1"/>
</dbReference>
<keyword evidence="5" id="KW-1185">Reference proteome</keyword>
<dbReference type="EMBL" id="CP029187">
    <property type="protein sequence ID" value="AWI25916.1"/>
    <property type="molecule type" value="Genomic_DNA"/>
</dbReference>
<protein>
    <recommendedName>
        <fullName evidence="3">Secretion system C-terminal sorting domain-containing protein</fullName>
    </recommendedName>
</protein>
<dbReference type="RefSeq" id="WP_108903699.1">
    <property type="nucleotide sequence ID" value="NZ_CP029187.1"/>
</dbReference>